<accession>A0AAE3H0Y3</accession>
<sequence>MKKIFILITVFSTFLNGRLSYGQGISQPVSARLSVKSFISMKINKSQNIDFKFNSTEQMEQGITKPNAFNVEIKTNQNWNLSVSSLTPNFLALGPDSQTLLPSSILGLRKSNTSSFISVAQNPVSLATGGRGSSTNGQNQFNLDLKATPGLNFDGGSFTLVVIFTVSPQ</sequence>
<dbReference type="RefSeq" id="WP_255036033.1">
    <property type="nucleotide sequence ID" value="NZ_RJUF01000008.1"/>
</dbReference>
<dbReference type="Proteomes" id="UP001204144">
    <property type="component" value="Unassembled WGS sequence"/>
</dbReference>
<dbReference type="AlphaFoldDB" id="A0AAE3H0Y3"/>
<organism evidence="1 2">
    <name type="scientific">Lacihabitans soyangensis</name>
    <dbReference type="NCBI Taxonomy" id="869394"/>
    <lineage>
        <taxon>Bacteria</taxon>
        <taxon>Pseudomonadati</taxon>
        <taxon>Bacteroidota</taxon>
        <taxon>Cytophagia</taxon>
        <taxon>Cytophagales</taxon>
        <taxon>Leadbetterellaceae</taxon>
        <taxon>Lacihabitans</taxon>
    </lineage>
</organism>
<name>A0AAE3H0Y3_9BACT</name>
<comment type="caution">
    <text evidence="1">The sequence shown here is derived from an EMBL/GenBank/DDBJ whole genome shotgun (WGS) entry which is preliminary data.</text>
</comment>
<evidence type="ECO:0008006" key="3">
    <source>
        <dbReference type="Google" id="ProtNLM"/>
    </source>
</evidence>
<protein>
    <recommendedName>
        <fullName evidence="3">DUF4402 domain-containing protein</fullName>
    </recommendedName>
</protein>
<gene>
    <name evidence="1" type="ORF">EGI31_04855</name>
</gene>
<reference evidence="1 2" key="1">
    <citation type="submission" date="2018-11" db="EMBL/GenBank/DDBJ databases">
        <title>Novel bacteria species description.</title>
        <authorList>
            <person name="Han J.-H."/>
        </authorList>
    </citation>
    <scope>NUCLEOTIDE SEQUENCE [LARGE SCALE GENOMIC DNA]</scope>
    <source>
        <strain evidence="1 2">KCTC23259</strain>
    </source>
</reference>
<evidence type="ECO:0000313" key="2">
    <source>
        <dbReference type="Proteomes" id="UP001204144"/>
    </source>
</evidence>
<dbReference type="EMBL" id="RJUF01000008">
    <property type="protein sequence ID" value="MCP9762275.1"/>
    <property type="molecule type" value="Genomic_DNA"/>
</dbReference>
<proteinExistence type="predicted"/>
<evidence type="ECO:0000313" key="1">
    <source>
        <dbReference type="EMBL" id="MCP9762275.1"/>
    </source>
</evidence>
<keyword evidence="2" id="KW-1185">Reference proteome</keyword>